<organism evidence="2 3">
    <name type="scientific">Kingella pumchi</name>
    <dbReference type="NCBI Taxonomy" id="2779506"/>
    <lineage>
        <taxon>Bacteria</taxon>
        <taxon>Pseudomonadati</taxon>
        <taxon>Pseudomonadota</taxon>
        <taxon>Betaproteobacteria</taxon>
        <taxon>Neisseriales</taxon>
        <taxon>Neisseriaceae</taxon>
        <taxon>Kingella</taxon>
    </lineage>
</organism>
<dbReference type="PANTHER" id="PTHR30163">
    <property type="entry name" value="MEMBRANE-BOUND LYTIC MUREIN TRANSGLYCOSYLASE B"/>
    <property type="match status" value="1"/>
</dbReference>
<dbReference type="SUPFAM" id="SSF53955">
    <property type="entry name" value="Lysozyme-like"/>
    <property type="match status" value="1"/>
</dbReference>
<dbReference type="Proteomes" id="UP001298424">
    <property type="component" value="Unassembled WGS sequence"/>
</dbReference>
<dbReference type="InterPro" id="IPR023346">
    <property type="entry name" value="Lysozyme-like_dom_sf"/>
</dbReference>
<dbReference type="NCBIfam" id="TIGR02282">
    <property type="entry name" value="MltB"/>
    <property type="match status" value="1"/>
</dbReference>
<evidence type="ECO:0000313" key="3">
    <source>
        <dbReference type="Proteomes" id="UP001298424"/>
    </source>
</evidence>
<dbReference type="Gene3D" id="1.10.8.350">
    <property type="entry name" value="Bacterial muramidase"/>
    <property type="match status" value="1"/>
</dbReference>
<name>A0ABS9NRF3_9NEIS</name>
<dbReference type="CDD" id="cd13399">
    <property type="entry name" value="Slt35-like"/>
    <property type="match status" value="1"/>
</dbReference>
<gene>
    <name evidence="2" type="primary">mltB</name>
    <name evidence="2" type="ORF">MB824_11395</name>
</gene>
<dbReference type="Gene3D" id="1.10.530.10">
    <property type="match status" value="1"/>
</dbReference>
<proteinExistence type="predicted"/>
<evidence type="ECO:0000313" key="2">
    <source>
        <dbReference type="EMBL" id="MCG6505090.1"/>
    </source>
</evidence>
<accession>A0ABS9NRF3</accession>
<reference evidence="2 3" key="1">
    <citation type="submission" date="2022-02" db="EMBL/GenBank/DDBJ databases">
        <title>Genome sequence data of Kingella unionensis sp. nov. strain CICC 24913 (CCUG 75125).</title>
        <authorList>
            <person name="Xiao M."/>
        </authorList>
    </citation>
    <scope>NUCLEOTIDE SEQUENCE [LARGE SCALE GENOMIC DNA]</scope>
    <source>
        <strain evidence="2 3">CICC 24913</strain>
    </source>
</reference>
<comment type="caution">
    <text evidence="2">The sequence shown here is derived from an EMBL/GenBank/DDBJ whole genome shotgun (WGS) entry which is preliminary data.</text>
</comment>
<dbReference type="PANTHER" id="PTHR30163:SF9">
    <property type="entry name" value="MEMBRANE-BOUND LYTIC MUREIN TRANSGLYCOSYLASE B"/>
    <property type="match status" value="1"/>
</dbReference>
<evidence type="ECO:0000259" key="1">
    <source>
        <dbReference type="Pfam" id="PF13406"/>
    </source>
</evidence>
<sequence>MKPILRPAVPTTLALLLAACGSSEQPITSTPNAADTDPLAPLLIPKVNLPAPDVAQTGYSAHPDVQAFVAERRNQGRGLDEGSLKAFFDTAGYRGDIIRLMDKPGTSRPWYVFRNNNAPAARITAGRRFYQANRAAIDHASAQYGVPAGLIVAILGIETNYGSNMGNIRLADSLPTLAFGYPRRAAYFRGELAEFLQLAAEEGRDPQSFSGSFAGAMGMPQFMPSSYRKWAADGDGDGRRDIWNNVADAAASVANYMKQNGWQSGGRMAVPVTLTPTPELSALMERKTEMDHTVADLKRMGVMPQETVADDEKAVLFRLETAPGEYRYFIGLNNFYTVWHYNNSRLYVMAVRDIALGVGAGGL</sequence>
<dbReference type="PROSITE" id="PS51257">
    <property type="entry name" value="PROKAR_LIPOPROTEIN"/>
    <property type="match status" value="1"/>
</dbReference>
<keyword evidence="3" id="KW-1185">Reference proteome</keyword>
<feature type="domain" description="Transglycosylase SLT" evidence="1">
    <location>
        <begin position="62"/>
        <end position="355"/>
    </location>
</feature>
<dbReference type="InterPro" id="IPR031304">
    <property type="entry name" value="SLT_2"/>
</dbReference>
<protein>
    <submittedName>
        <fullName evidence="2">Lytic murein transglycosylase B</fullName>
    </submittedName>
</protein>
<dbReference type="EMBL" id="JAKOOW010000078">
    <property type="protein sequence ID" value="MCG6505090.1"/>
    <property type="molecule type" value="Genomic_DNA"/>
</dbReference>
<dbReference type="Pfam" id="PF13406">
    <property type="entry name" value="SLT_2"/>
    <property type="match status" value="1"/>
</dbReference>
<dbReference type="InterPro" id="IPR043426">
    <property type="entry name" value="MltB-like"/>
</dbReference>
<dbReference type="InterPro" id="IPR011757">
    <property type="entry name" value="Lytic_transglycosylase_MltB"/>
</dbReference>
<dbReference type="RefSeq" id="WP_238748657.1">
    <property type="nucleotide sequence ID" value="NZ_JAKOOW010000078.1"/>
</dbReference>